<evidence type="ECO:0000256" key="1">
    <source>
        <dbReference type="SAM" id="MobiDB-lite"/>
    </source>
</evidence>
<reference evidence="2" key="1">
    <citation type="submission" date="2023-04" db="EMBL/GenBank/DDBJ databases">
        <authorList>
            <consortium name="ELIXIR-Norway"/>
        </authorList>
    </citation>
    <scope>NUCLEOTIDE SEQUENCE [LARGE SCALE GENOMIC DNA]</scope>
</reference>
<sequence length="173" mass="18280">MASVLGTSRASGGLSGQLKCKSKRRRRRRAKRKGYGPSHGWLGPLRVVRGPRPPPPTCPHLPLPAPSTASHLPAGPFPTAPRATCPLPGAASSIPDPPAAPHLCKETRLLAYPQEQLGRDGDAGAGVTRTNTAASVRIGVLTARARASFSPRTGRPACLLTKTHGWFLEHFPN</sequence>
<keyword evidence="3" id="KW-1185">Reference proteome</keyword>
<evidence type="ECO:0000313" key="2">
    <source>
        <dbReference type="EMBL" id="CAI9154167.1"/>
    </source>
</evidence>
<accession>A0ABN8Y0Q0</accession>
<protein>
    <submittedName>
        <fullName evidence="2">Uncharacterized protein</fullName>
    </submittedName>
</protein>
<proteinExistence type="predicted"/>
<feature type="compositionally biased region" description="Basic residues" evidence="1">
    <location>
        <begin position="20"/>
        <end position="34"/>
    </location>
</feature>
<gene>
    <name evidence="2" type="ORF">MRATA1EN1_LOCUS3129</name>
</gene>
<feature type="region of interest" description="Disordered" evidence="1">
    <location>
        <begin position="1"/>
        <end position="92"/>
    </location>
</feature>
<name>A0ABN8Y0Q0_RANTA</name>
<organism evidence="2 3">
    <name type="scientific">Rangifer tarandus platyrhynchus</name>
    <name type="common">Svalbard reindeer</name>
    <dbReference type="NCBI Taxonomy" id="3082113"/>
    <lineage>
        <taxon>Eukaryota</taxon>
        <taxon>Metazoa</taxon>
        <taxon>Chordata</taxon>
        <taxon>Craniata</taxon>
        <taxon>Vertebrata</taxon>
        <taxon>Euteleostomi</taxon>
        <taxon>Mammalia</taxon>
        <taxon>Eutheria</taxon>
        <taxon>Laurasiatheria</taxon>
        <taxon>Artiodactyla</taxon>
        <taxon>Ruminantia</taxon>
        <taxon>Pecora</taxon>
        <taxon>Cervidae</taxon>
        <taxon>Odocoileinae</taxon>
        <taxon>Rangifer</taxon>
    </lineage>
</organism>
<dbReference type="EMBL" id="OX459947">
    <property type="protein sequence ID" value="CAI9154167.1"/>
    <property type="molecule type" value="Genomic_DNA"/>
</dbReference>
<feature type="compositionally biased region" description="Polar residues" evidence="1">
    <location>
        <begin position="1"/>
        <end position="10"/>
    </location>
</feature>
<evidence type="ECO:0000313" key="3">
    <source>
        <dbReference type="Proteomes" id="UP001176941"/>
    </source>
</evidence>
<feature type="non-terminal residue" evidence="2">
    <location>
        <position position="173"/>
    </location>
</feature>
<dbReference type="Proteomes" id="UP001176941">
    <property type="component" value="Chromosome 11"/>
</dbReference>
<feature type="compositionally biased region" description="Pro residues" evidence="1">
    <location>
        <begin position="51"/>
        <end position="65"/>
    </location>
</feature>